<keyword evidence="2" id="KW-1133">Transmembrane helix</keyword>
<evidence type="ECO:0000256" key="2">
    <source>
        <dbReference type="SAM" id="Phobius"/>
    </source>
</evidence>
<keyword evidence="4" id="KW-1185">Reference proteome</keyword>
<evidence type="ECO:0000313" key="4">
    <source>
        <dbReference type="Proteomes" id="UP001158049"/>
    </source>
</evidence>
<proteinExistence type="predicted"/>
<keyword evidence="2" id="KW-0472">Membrane</keyword>
<gene>
    <name evidence="3" type="ORF">SAMN06295970_116105</name>
</gene>
<keyword evidence="2" id="KW-0812">Transmembrane</keyword>
<comment type="caution">
    <text evidence="3">The sequence shown here is derived from an EMBL/GenBank/DDBJ whole genome shotgun (WGS) entry which is preliminary data.</text>
</comment>
<dbReference type="EMBL" id="FXUL01000016">
    <property type="protein sequence ID" value="SMP70868.1"/>
    <property type="molecule type" value="Genomic_DNA"/>
</dbReference>
<feature type="transmembrane region" description="Helical" evidence="2">
    <location>
        <begin position="77"/>
        <end position="98"/>
    </location>
</feature>
<dbReference type="Proteomes" id="UP001158049">
    <property type="component" value="Unassembled WGS sequence"/>
</dbReference>
<dbReference type="RefSeq" id="WP_283443874.1">
    <property type="nucleotide sequence ID" value="NZ_FXUL01000016.1"/>
</dbReference>
<feature type="region of interest" description="Disordered" evidence="1">
    <location>
        <begin position="1"/>
        <end position="68"/>
    </location>
</feature>
<name>A0ABY1QGU4_9BURK</name>
<accession>A0ABY1QGU4</accession>
<organism evidence="3 4">
    <name type="scientific">Noviherbaspirillum suwonense</name>
    <dbReference type="NCBI Taxonomy" id="1224511"/>
    <lineage>
        <taxon>Bacteria</taxon>
        <taxon>Pseudomonadati</taxon>
        <taxon>Pseudomonadota</taxon>
        <taxon>Betaproteobacteria</taxon>
        <taxon>Burkholderiales</taxon>
        <taxon>Oxalobacteraceae</taxon>
        <taxon>Noviherbaspirillum</taxon>
    </lineage>
</organism>
<protein>
    <submittedName>
        <fullName evidence="3">Uncharacterized protein</fullName>
    </submittedName>
</protein>
<reference evidence="3 4" key="1">
    <citation type="submission" date="2017-05" db="EMBL/GenBank/DDBJ databases">
        <authorList>
            <person name="Varghese N."/>
            <person name="Submissions S."/>
        </authorList>
    </citation>
    <scope>NUCLEOTIDE SEQUENCE [LARGE SCALE GENOMIC DNA]</scope>
    <source>
        <strain evidence="3 4">DSM 26001</strain>
    </source>
</reference>
<evidence type="ECO:0000313" key="3">
    <source>
        <dbReference type="EMBL" id="SMP70868.1"/>
    </source>
</evidence>
<sequence length="213" mass="21941">MADSHPKQEQPAGSASARGYALPNQASPLPRQWQLPTPQSPPSPQSRAPSGIQHFYPGPAGAGDWRQAAPPRRMERAILLGLWLLVMLAAIATGLSMLDRSAMTPTPTPPPAARPLTSDDAEAMRRAALAAAAGERDPFDEPLPAQPVPAASEPAARPVTRLAAAPKLSLEEPVAAPAPPAAAIAPAASTPPPSPAPACADALRAMQLCPGMR</sequence>
<evidence type="ECO:0000256" key="1">
    <source>
        <dbReference type="SAM" id="MobiDB-lite"/>
    </source>
</evidence>
<feature type="region of interest" description="Disordered" evidence="1">
    <location>
        <begin position="130"/>
        <end position="157"/>
    </location>
</feature>